<dbReference type="RefSeq" id="WP_107568035.1">
    <property type="nucleotide sequence ID" value="NZ_PYYB01000001.1"/>
</dbReference>
<dbReference type="PROSITE" id="PS51340">
    <property type="entry name" value="MOSC"/>
    <property type="match status" value="1"/>
</dbReference>
<dbReference type="GO" id="GO:0030151">
    <property type="term" value="F:molybdenum ion binding"/>
    <property type="evidence" value="ECO:0007669"/>
    <property type="project" value="InterPro"/>
</dbReference>
<comment type="caution">
    <text evidence="2">The sequence shown here is derived from an EMBL/GenBank/DDBJ whole genome shotgun (WGS) entry which is preliminary data.</text>
</comment>
<dbReference type="AlphaFoldDB" id="A0A2T4UJL9"/>
<dbReference type="OrthoDB" id="9793178at2"/>
<reference evidence="2 3" key="1">
    <citation type="submission" date="2018-03" db="EMBL/GenBank/DDBJ databases">
        <title>Aquarubrobacter algicola gen. nov., sp. nov., a novel actinobacterium isolated from shallow eutrophic lake during the end of cyanobacterial harmful algal blooms.</title>
        <authorList>
            <person name="Chun S.J."/>
        </authorList>
    </citation>
    <scope>NUCLEOTIDE SEQUENCE [LARGE SCALE GENOMIC DNA]</scope>
    <source>
        <strain evidence="2 3">Seoho-28</strain>
    </source>
</reference>
<accession>A0A2T4UJL9</accession>
<dbReference type="GO" id="GO:0003824">
    <property type="term" value="F:catalytic activity"/>
    <property type="evidence" value="ECO:0007669"/>
    <property type="project" value="InterPro"/>
</dbReference>
<gene>
    <name evidence="2" type="ORF">C7Y72_07035</name>
</gene>
<feature type="domain" description="MOSC" evidence="1">
    <location>
        <begin position="97"/>
        <end position="240"/>
    </location>
</feature>
<dbReference type="Pfam" id="PF03473">
    <property type="entry name" value="MOSC"/>
    <property type="match status" value="1"/>
</dbReference>
<dbReference type="GO" id="GO:0030170">
    <property type="term" value="F:pyridoxal phosphate binding"/>
    <property type="evidence" value="ECO:0007669"/>
    <property type="project" value="InterPro"/>
</dbReference>
<dbReference type="InterPro" id="IPR005302">
    <property type="entry name" value="MoCF_Sase_C"/>
</dbReference>
<dbReference type="Pfam" id="PF03476">
    <property type="entry name" value="MOSC_N"/>
    <property type="match status" value="1"/>
</dbReference>
<dbReference type="SUPFAM" id="SSF50800">
    <property type="entry name" value="PK beta-barrel domain-like"/>
    <property type="match status" value="1"/>
</dbReference>
<evidence type="ECO:0000259" key="1">
    <source>
        <dbReference type="PROSITE" id="PS51340"/>
    </source>
</evidence>
<keyword evidence="3" id="KW-1185">Reference proteome</keyword>
<organism evidence="2 3">
    <name type="scientific">Paraconexibacter algicola</name>
    <dbReference type="NCBI Taxonomy" id="2133960"/>
    <lineage>
        <taxon>Bacteria</taxon>
        <taxon>Bacillati</taxon>
        <taxon>Actinomycetota</taxon>
        <taxon>Thermoleophilia</taxon>
        <taxon>Solirubrobacterales</taxon>
        <taxon>Paraconexibacteraceae</taxon>
        <taxon>Paraconexibacter</taxon>
    </lineage>
</organism>
<protein>
    <submittedName>
        <fullName evidence="2">Fe-S protein</fullName>
    </submittedName>
</protein>
<evidence type="ECO:0000313" key="2">
    <source>
        <dbReference type="EMBL" id="PTL59420.1"/>
    </source>
</evidence>
<dbReference type="InterPro" id="IPR011037">
    <property type="entry name" value="Pyrv_Knase-like_insert_dom_sf"/>
</dbReference>
<dbReference type="InterPro" id="IPR005303">
    <property type="entry name" value="MOCOS_middle"/>
</dbReference>
<name>A0A2T4UJL9_9ACTN</name>
<dbReference type="Proteomes" id="UP000240739">
    <property type="component" value="Unassembled WGS sequence"/>
</dbReference>
<sequence length="244" mass="26587">MLHGTVVSLHRWPVKSMGGEQVDALVVDGRGAAGDRTHALYDVHQDASRRLTARQASRMLRWSARYPDVAPDALDPDDPPLPHLTAPDGAGPWRWDDPALPGALAADLGRSVTLRRDVTGQQDLGGTVLLTTAATHAAVEDVLGDLDLRRWRTNVHVRLDGVPAYAEEDWEGGSMEIGGVPFTFLHPCVRCVIPTRDPDTAERRPEILRWITRARSGLFGMNARPTARGVLRVGDTVTIAPPGR</sequence>
<proteinExistence type="predicted"/>
<dbReference type="EMBL" id="PYYB01000001">
    <property type="protein sequence ID" value="PTL59420.1"/>
    <property type="molecule type" value="Genomic_DNA"/>
</dbReference>
<evidence type="ECO:0000313" key="3">
    <source>
        <dbReference type="Proteomes" id="UP000240739"/>
    </source>
</evidence>